<dbReference type="Gene3D" id="3.30.420.260">
    <property type="match status" value="1"/>
</dbReference>
<dbReference type="CDD" id="cd24013">
    <property type="entry name" value="ASKHA_ATPase_BT3980-like"/>
    <property type="match status" value="1"/>
</dbReference>
<sequence length="276" mass="32437">MTLKRESSTYPTTNYNELSIQVSLSGLSFCILDGLSKTIFALERHSFSDAGTPQAMLRETEKIFDGPDILDQPFKKVHVIHDNNLSALVPQPIFSEKHLAEYLKFNVKIFETDFITYDDIGTLGLINVYIPFVNINNYIFDRFGEFEYRHFSTVLVESLLQNYTEEETTMYVHVEKEHFEIVVTDRKKLLLYNTFHYTNKEDFIYYILFTAEQLELDPEVFPLYFLGDIAEGDPLFDMVYTYIRNIRFGRNYCKYQQTGGLELLEPHREFISLNSF</sequence>
<dbReference type="InterPro" id="IPR024213">
    <property type="entry name" value="DUF3822"/>
</dbReference>
<dbReference type="Gene3D" id="3.30.420.250">
    <property type="match status" value="1"/>
</dbReference>
<keyword evidence="2" id="KW-1185">Reference proteome</keyword>
<dbReference type="AlphaFoldDB" id="A0A1K1QC54"/>
<protein>
    <recommendedName>
        <fullName evidence="3">DUF3822 domain-containing protein</fullName>
    </recommendedName>
</protein>
<evidence type="ECO:0000313" key="2">
    <source>
        <dbReference type="Proteomes" id="UP000182248"/>
    </source>
</evidence>
<organism evidence="1 2">
    <name type="scientific">Sinomicrobium oceani</name>
    <dbReference type="NCBI Taxonomy" id="1150368"/>
    <lineage>
        <taxon>Bacteria</taxon>
        <taxon>Pseudomonadati</taxon>
        <taxon>Bacteroidota</taxon>
        <taxon>Flavobacteriia</taxon>
        <taxon>Flavobacteriales</taxon>
        <taxon>Flavobacteriaceae</taxon>
        <taxon>Sinomicrobium</taxon>
    </lineage>
</organism>
<name>A0A1K1QC54_9FLAO</name>
<gene>
    <name evidence="1" type="ORF">SAMN02927921_02429</name>
</gene>
<dbReference type="Pfam" id="PF12864">
    <property type="entry name" value="DUF3822"/>
    <property type="match status" value="1"/>
</dbReference>
<dbReference type="RefSeq" id="WP_072317639.1">
    <property type="nucleotide sequence ID" value="NZ_FPJE01000012.1"/>
</dbReference>
<proteinExistence type="predicted"/>
<evidence type="ECO:0008006" key="3">
    <source>
        <dbReference type="Google" id="ProtNLM"/>
    </source>
</evidence>
<dbReference type="EMBL" id="FPJE01000012">
    <property type="protein sequence ID" value="SFW57281.1"/>
    <property type="molecule type" value="Genomic_DNA"/>
</dbReference>
<dbReference type="Proteomes" id="UP000182248">
    <property type="component" value="Unassembled WGS sequence"/>
</dbReference>
<evidence type="ECO:0000313" key="1">
    <source>
        <dbReference type="EMBL" id="SFW57281.1"/>
    </source>
</evidence>
<accession>A0A1K1QC54</accession>
<dbReference type="OrthoDB" id="658622at2"/>
<reference evidence="1 2" key="1">
    <citation type="submission" date="2016-11" db="EMBL/GenBank/DDBJ databases">
        <authorList>
            <person name="Jaros S."/>
            <person name="Januszkiewicz K."/>
            <person name="Wedrychowicz H."/>
        </authorList>
    </citation>
    <scope>NUCLEOTIDE SEQUENCE [LARGE SCALE GENOMIC DNA]</scope>
    <source>
        <strain evidence="1 2">CGMCC 1.12145</strain>
    </source>
</reference>
<dbReference type="STRING" id="1150368.SAMN02927921_02429"/>